<comment type="subcellular location">
    <subcellularLocation>
        <location evidence="2">Cell membrane</location>
        <topology evidence="2">Multi-pass membrane protein</topology>
    </subcellularLocation>
</comment>
<evidence type="ECO:0000256" key="1">
    <source>
        <dbReference type="ARBA" id="ARBA00001970"/>
    </source>
</evidence>
<dbReference type="Pfam" id="PF01292">
    <property type="entry name" value="Ni_hydr_CYTB"/>
    <property type="match status" value="1"/>
</dbReference>
<dbReference type="AlphaFoldDB" id="A0A0S2SKW3"/>
<dbReference type="InterPro" id="IPR016174">
    <property type="entry name" value="Di-haem_cyt_TM"/>
</dbReference>
<dbReference type="InterPro" id="IPR011577">
    <property type="entry name" value="Cyt_b561_bac/Ni-Hgenase"/>
</dbReference>
<evidence type="ECO:0000313" key="15">
    <source>
        <dbReference type="EMBL" id="ALP42346.1"/>
    </source>
</evidence>
<keyword evidence="11 13" id="KW-0472">Membrane</keyword>
<comment type="cofactor">
    <cofactor evidence="1">
        <name>heme b</name>
        <dbReference type="ChEBI" id="CHEBI:60344"/>
    </cofactor>
</comment>
<gene>
    <name evidence="15" type="primary">yodB</name>
    <name evidence="16" type="ORF">LA374_00940</name>
    <name evidence="15" type="ORF">WL1483_2927</name>
</gene>
<dbReference type="GO" id="GO:0022904">
    <property type="term" value="P:respiratory electron transport chain"/>
    <property type="evidence" value="ECO:0007669"/>
    <property type="project" value="InterPro"/>
</dbReference>
<dbReference type="GO" id="GO:0020037">
    <property type="term" value="F:heme binding"/>
    <property type="evidence" value="ECO:0007669"/>
    <property type="project" value="TreeGrafter"/>
</dbReference>
<evidence type="ECO:0000256" key="9">
    <source>
        <dbReference type="ARBA" id="ARBA00022989"/>
    </source>
</evidence>
<reference evidence="15 17" key="2">
    <citation type="journal article" date="2016" name="Genome Announc.">
        <title>Complete Genome Sequence of the Highly Virulent Aeromonas schubertii Strain WL1483, Isolated from Diseased Snakehead Fish (Channa argus) in China.</title>
        <authorList>
            <person name="Liu L."/>
            <person name="Li N."/>
            <person name="Zhang D."/>
            <person name="Fu X."/>
            <person name="Shi C."/>
            <person name="Lin Q."/>
            <person name="Hao G."/>
        </authorList>
    </citation>
    <scope>NUCLEOTIDE SEQUENCE [LARGE SCALE GENOMIC DNA]</scope>
    <source>
        <strain evidence="15 17">WL1483</strain>
    </source>
</reference>
<dbReference type="SUPFAM" id="SSF81342">
    <property type="entry name" value="Transmembrane di-heme cytochromes"/>
    <property type="match status" value="1"/>
</dbReference>
<feature type="transmembrane region" description="Helical" evidence="13">
    <location>
        <begin position="52"/>
        <end position="72"/>
    </location>
</feature>
<evidence type="ECO:0000256" key="2">
    <source>
        <dbReference type="ARBA" id="ARBA00004651"/>
    </source>
</evidence>
<keyword evidence="3" id="KW-0813">Transport</keyword>
<name>A0A0S2SKW3_9GAMM</name>
<dbReference type="InterPro" id="IPR052168">
    <property type="entry name" value="Cytochrome_b561_oxidase"/>
</dbReference>
<evidence type="ECO:0000256" key="6">
    <source>
        <dbReference type="ARBA" id="ARBA00022692"/>
    </source>
</evidence>
<keyword evidence="6 13" id="KW-0812">Transmembrane</keyword>
<keyword evidence="10" id="KW-0408">Iron</keyword>
<keyword evidence="18" id="KW-1185">Reference proteome</keyword>
<evidence type="ECO:0000256" key="13">
    <source>
        <dbReference type="SAM" id="Phobius"/>
    </source>
</evidence>
<dbReference type="PANTHER" id="PTHR30529">
    <property type="entry name" value="CYTOCHROME B561"/>
    <property type="match status" value="1"/>
</dbReference>
<evidence type="ECO:0000259" key="14">
    <source>
        <dbReference type="Pfam" id="PF01292"/>
    </source>
</evidence>
<reference evidence="16 18" key="3">
    <citation type="submission" date="2021-09" db="EMBL/GenBank/DDBJ databases">
        <title>Aeromonas schubertii isolated from Asian sea bass.</title>
        <authorList>
            <person name="Pinpimai K."/>
        </authorList>
    </citation>
    <scope>NUCLEOTIDE SEQUENCE [LARGE SCALE GENOMIC DNA]</scope>
    <source>
        <strain evidence="16 18">CHULA2021a</strain>
    </source>
</reference>
<sequence length="181" mass="20139">MIRNSEQGYGLASATLHWLTLILIIAVYSTMEFRGVFPKGSVERDLMKQWHFMLGLGIFFIALGRVLLRLLWPTPRIVPTPPAWMEKLAHLAHLALYALIILLPLLGWLTLSAAGKPIPFFGGELPPLIAPNPGLRGPIKETHELIANLGYALIALHGAAALYHHHILKDTTLTNMLPHKR</sequence>
<comment type="similarity">
    <text evidence="12">Belongs to the cytochrome b561 family.</text>
</comment>
<evidence type="ECO:0000256" key="12">
    <source>
        <dbReference type="ARBA" id="ARBA00037975"/>
    </source>
</evidence>
<dbReference type="RefSeq" id="WP_050665714.1">
    <property type="nucleotide sequence ID" value="NZ_CDDB01000033.1"/>
</dbReference>
<dbReference type="PANTHER" id="PTHR30529:SF3">
    <property type="entry name" value="CYTOCHROME B561 HOMOLOG 1"/>
    <property type="match status" value="1"/>
</dbReference>
<evidence type="ECO:0000313" key="17">
    <source>
        <dbReference type="Proteomes" id="UP000058114"/>
    </source>
</evidence>
<dbReference type="OrthoDB" id="8589936at2"/>
<dbReference type="STRING" id="652.WL1483_2927"/>
<organism evidence="15 17">
    <name type="scientific">Aeromonas schubertii</name>
    <dbReference type="NCBI Taxonomy" id="652"/>
    <lineage>
        <taxon>Bacteria</taxon>
        <taxon>Pseudomonadati</taxon>
        <taxon>Pseudomonadota</taxon>
        <taxon>Gammaproteobacteria</taxon>
        <taxon>Aeromonadales</taxon>
        <taxon>Aeromonadaceae</taxon>
        <taxon>Aeromonas</taxon>
    </lineage>
</organism>
<keyword evidence="9 13" id="KW-1133">Transmembrane helix</keyword>
<evidence type="ECO:0000256" key="3">
    <source>
        <dbReference type="ARBA" id="ARBA00022448"/>
    </source>
</evidence>
<dbReference type="GO" id="GO:0046872">
    <property type="term" value="F:metal ion binding"/>
    <property type="evidence" value="ECO:0007669"/>
    <property type="project" value="UniProtKB-KW"/>
</dbReference>
<keyword evidence="7" id="KW-0479">Metal-binding</keyword>
<evidence type="ECO:0000313" key="18">
    <source>
        <dbReference type="Proteomes" id="UP000774958"/>
    </source>
</evidence>
<feature type="transmembrane region" description="Helical" evidence="13">
    <location>
        <begin position="12"/>
        <end position="31"/>
    </location>
</feature>
<evidence type="ECO:0000256" key="10">
    <source>
        <dbReference type="ARBA" id="ARBA00023004"/>
    </source>
</evidence>
<keyword evidence="4" id="KW-1003">Cell membrane</keyword>
<feature type="domain" description="Cytochrome b561 bacterial/Ni-hydrogenase" evidence="14">
    <location>
        <begin position="9"/>
        <end position="178"/>
    </location>
</feature>
<dbReference type="GO" id="GO:0005886">
    <property type="term" value="C:plasma membrane"/>
    <property type="evidence" value="ECO:0007669"/>
    <property type="project" value="UniProtKB-SubCell"/>
</dbReference>
<evidence type="ECO:0000313" key="16">
    <source>
        <dbReference type="EMBL" id="MBZ6064786.1"/>
    </source>
</evidence>
<evidence type="ECO:0000256" key="4">
    <source>
        <dbReference type="ARBA" id="ARBA00022475"/>
    </source>
</evidence>
<evidence type="ECO:0000256" key="7">
    <source>
        <dbReference type="ARBA" id="ARBA00022723"/>
    </source>
</evidence>
<reference evidence="17" key="1">
    <citation type="submission" date="2015-10" db="EMBL/GenBank/DDBJ databases">
        <title>Complete Genome Sequence of Aeromonas schubertii strain WL1483.</title>
        <authorList>
            <person name="Liu L."/>
        </authorList>
    </citation>
    <scope>NUCLEOTIDE SEQUENCE [LARGE SCALE GENOMIC DNA]</scope>
    <source>
        <strain evidence="17">WL1483</strain>
    </source>
</reference>
<dbReference type="EMBL" id="JAIRBT010000001">
    <property type="protein sequence ID" value="MBZ6064786.1"/>
    <property type="molecule type" value="Genomic_DNA"/>
</dbReference>
<dbReference type="Proteomes" id="UP000774958">
    <property type="component" value="Unassembled WGS sequence"/>
</dbReference>
<feature type="transmembrane region" description="Helical" evidence="13">
    <location>
        <begin position="92"/>
        <end position="111"/>
    </location>
</feature>
<evidence type="ECO:0000256" key="11">
    <source>
        <dbReference type="ARBA" id="ARBA00023136"/>
    </source>
</evidence>
<proteinExistence type="inferred from homology"/>
<protein>
    <submittedName>
        <fullName evidence="15 16">Cytochrome b</fullName>
    </submittedName>
</protein>
<evidence type="ECO:0000256" key="8">
    <source>
        <dbReference type="ARBA" id="ARBA00022982"/>
    </source>
</evidence>
<accession>A0A0S2SKW3</accession>
<evidence type="ECO:0000256" key="5">
    <source>
        <dbReference type="ARBA" id="ARBA00022617"/>
    </source>
</evidence>
<keyword evidence="5" id="KW-0349">Heme</keyword>
<dbReference type="KEGG" id="asr:WL1483_2927"/>
<keyword evidence="8" id="KW-0249">Electron transport</keyword>
<dbReference type="PATRIC" id="fig|652.5.peg.318"/>
<dbReference type="GO" id="GO:0009055">
    <property type="term" value="F:electron transfer activity"/>
    <property type="evidence" value="ECO:0007669"/>
    <property type="project" value="InterPro"/>
</dbReference>
<dbReference type="EMBL" id="CP013067">
    <property type="protein sequence ID" value="ALP42346.1"/>
    <property type="molecule type" value="Genomic_DNA"/>
</dbReference>
<dbReference type="Proteomes" id="UP000058114">
    <property type="component" value="Chromosome"/>
</dbReference>